<dbReference type="EMBL" id="DSPJ01000016">
    <property type="protein sequence ID" value="HEX61650.1"/>
    <property type="molecule type" value="Genomic_DNA"/>
</dbReference>
<dbReference type="PANTHER" id="PTHR30349">
    <property type="entry name" value="PHAGE INTEGRASE-RELATED"/>
    <property type="match status" value="1"/>
</dbReference>
<evidence type="ECO:0000259" key="10">
    <source>
        <dbReference type="PROSITE" id="PS51898"/>
    </source>
</evidence>
<dbReference type="GO" id="GO:0005737">
    <property type="term" value="C:cytoplasm"/>
    <property type="evidence" value="ECO:0007669"/>
    <property type="project" value="UniProtKB-SubCell"/>
</dbReference>
<evidence type="ECO:0000256" key="2">
    <source>
        <dbReference type="ARBA" id="ARBA00022490"/>
    </source>
</evidence>
<protein>
    <recommendedName>
        <fullName evidence="13">Tyrosine recombinase XerC</fullName>
    </recommendedName>
</protein>
<evidence type="ECO:0000256" key="1">
    <source>
        <dbReference type="ARBA" id="ARBA00004496"/>
    </source>
</evidence>
<comment type="caution">
    <text evidence="12">The sequence shown here is derived from an EMBL/GenBank/DDBJ whole genome shotgun (WGS) entry which is preliminary data.</text>
</comment>
<evidence type="ECO:0000256" key="5">
    <source>
        <dbReference type="ARBA" id="ARBA00022908"/>
    </source>
</evidence>
<dbReference type="Pfam" id="PF02899">
    <property type="entry name" value="Phage_int_SAM_1"/>
    <property type="match status" value="1"/>
</dbReference>
<keyword evidence="3" id="KW-0132">Cell division</keyword>
<proteinExistence type="predicted"/>
<evidence type="ECO:0000256" key="7">
    <source>
        <dbReference type="ARBA" id="ARBA00023172"/>
    </source>
</evidence>
<keyword evidence="2" id="KW-0963">Cytoplasm</keyword>
<dbReference type="GO" id="GO:0003677">
    <property type="term" value="F:DNA binding"/>
    <property type="evidence" value="ECO:0007669"/>
    <property type="project" value="UniProtKB-UniRule"/>
</dbReference>
<dbReference type="Gene3D" id="1.10.150.130">
    <property type="match status" value="1"/>
</dbReference>
<dbReference type="InterPro" id="IPR004107">
    <property type="entry name" value="Integrase_SAM-like_N"/>
</dbReference>
<dbReference type="GO" id="GO:0006310">
    <property type="term" value="P:DNA recombination"/>
    <property type="evidence" value="ECO:0007669"/>
    <property type="project" value="UniProtKB-KW"/>
</dbReference>
<evidence type="ECO:0000313" key="12">
    <source>
        <dbReference type="EMBL" id="HEX61650.1"/>
    </source>
</evidence>
<name>A0A831Z0J0_UNCKA</name>
<evidence type="ECO:0000259" key="11">
    <source>
        <dbReference type="PROSITE" id="PS51900"/>
    </source>
</evidence>
<evidence type="ECO:0000256" key="3">
    <source>
        <dbReference type="ARBA" id="ARBA00022618"/>
    </source>
</evidence>
<dbReference type="GO" id="GO:0051301">
    <property type="term" value="P:cell division"/>
    <property type="evidence" value="ECO:0007669"/>
    <property type="project" value="UniProtKB-KW"/>
</dbReference>
<feature type="domain" description="Core-binding (CB)" evidence="11">
    <location>
        <begin position="2"/>
        <end position="87"/>
    </location>
</feature>
<dbReference type="AlphaFoldDB" id="A0A831Z0J0"/>
<keyword evidence="5" id="KW-0229">DNA integration</keyword>
<dbReference type="InterPro" id="IPR050090">
    <property type="entry name" value="Tyrosine_recombinase_XerCD"/>
</dbReference>
<evidence type="ECO:0008006" key="13">
    <source>
        <dbReference type="Google" id="ProtNLM"/>
    </source>
</evidence>
<keyword evidence="7" id="KW-0233">DNA recombination</keyword>
<dbReference type="PROSITE" id="PS51900">
    <property type="entry name" value="CB"/>
    <property type="match status" value="1"/>
</dbReference>
<gene>
    <name evidence="12" type="ORF">ENR01_00625</name>
</gene>
<dbReference type="InterPro" id="IPR044068">
    <property type="entry name" value="CB"/>
</dbReference>
<accession>A0A831Z0J0</accession>
<evidence type="ECO:0000256" key="8">
    <source>
        <dbReference type="ARBA" id="ARBA00023306"/>
    </source>
</evidence>
<dbReference type="InterPro" id="IPR013762">
    <property type="entry name" value="Integrase-like_cat_sf"/>
</dbReference>
<organism evidence="12">
    <name type="scientific">candidate division WWE3 bacterium</name>
    <dbReference type="NCBI Taxonomy" id="2053526"/>
    <lineage>
        <taxon>Bacteria</taxon>
        <taxon>Katanobacteria</taxon>
    </lineage>
</organism>
<dbReference type="GO" id="GO:0015074">
    <property type="term" value="P:DNA integration"/>
    <property type="evidence" value="ECO:0007669"/>
    <property type="project" value="UniProtKB-KW"/>
</dbReference>
<evidence type="ECO:0000256" key="6">
    <source>
        <dbReference type="ARBA" id="ARBA00023125"/>
    </source>
</evidence>
<evidence type="ECO:0000256" key="4">
    <source>
        <dbReference type="ARBA" id="ARBA00022829"/>
    </source>
</evidence>
<sequence length="291" mass="33168">MIPLRTAHEKFIGYLREKNRSQSTVLAYGKDIDQLVEFLEELEKAHVAEITKGDIEAFLAKLTKNGYTLKSVSRKTNAVKTFFRFLKVNEFVTDDPALLVSHPRFETKPPRILSETEYRALRDTVQNEPRTYAIVELLLQTGMRIGELSRLNLGDLKFGTGGRAGEIRVSSFNRHPERNVPLNTRAQKALQSYLKNRPNVKENTVFITRTGKPLLVRNIRSTIKRFMELAGIEDATVNDLRHTFIAQHLKRGASLVLVSKIAGHRRLSTTEKYLDHVEVSTPAEKMEIAEL</sequence>
<keyword evidence="4" id="KW-0159">Chromosome partition</keyword>
<dbReference type="CDD" id="cd00397">
    <property type="entry name" value="DNA_BRE_C"/>
    <property type="match status" value="1"/>
</dbReference>
<comment type="subcellular location">
    <subcellularLocation>
        <location evidence="1">Cytoplasm</location>
    </subcellularLocation>
</comment>
<feature type="domain" description="Tyr recombinase" evidence="10">
    <location>
        <begin position="108"/>
        <end position="290"/>
    </location>
</feature>
<evidence type="ECO:0000256" key="9">
    <source>
        <dbReference type="PROSITE-ProRule" id="PRU01248"/>
    </source>
</evidence>
<dbReference type="PROSITE" id="PS51898">
    <property type="entry name" value="TYR_RECOMBINASE"/>
    <property type="match status" value="1"/>
</dbReference>
<dbReference type="InterPro" id="IPR002104">
    <property type="entry name" value="Integrase_catalytic"/>
</dbReference>
<dbReference type="Pfam" id="PF00589">
    <property type="entry name" value="Phage_integrase"/>
    <property type="match status" value="1"/>
</dbReference>
<reference evidence="12" key="1">
    <citation type="journal article" date="2020" name="mSystems">
        <title>Genome- and Community-Level Interaction Insights into Carbon Utilization and Element Cycling Functions of Hydrothermarchaeota in Hydrothermal Sediment.</title>
        <authorList>
            <person name="Zhou Z."/>
            <person name="Liu Y."/>
            <person name="Xu W."/>
            <person name="Pan J."/>
            <person name="Luo Z.H."/>
            <person name="Li M."/>
        </authorList>
    </citation>
    <scope>NUCLEOTIDE SEQUENCE [LARGE SCALE GENOMIC DNA]</scope>
    <source>
        <strain evidence="12">SpSt-361</strain>
    </source>
</reference>
<keyword evidence="6 9" id="KW-0238">DNA-binding</keyword>
<dbReference type="SUPFAM" id="SSF56349">
    <property type="entry name" value="DNA breaking-rejoining enzymes"/>
    <property type="match status" value="1"/>
</dbReference>
<dbReference type="PANTHER" id="PTHR30349:SF77">
    <property type="entry name" value="TYROSINE RECOMBINASE XERC"/>
    <property type="match status" value="1"/>
</dbReference>
<dbReference type="GO" id="GO:0007059">
    <property type="term" value="P:chromosome segregation"/>
    <property type="evidence" value="ECO:0007669"/>
    <property type="project" value="UniProtKB-KW"/>
</dbReference>
<dbReference type="Gene3D" id="1.10.443.10">
    <property type="entry name" value="Intergrase catalytic core"/>
    <property type="match status" value="1"/>
</dbReference>
<keyword evidence="8" id="KW-0131">Cell cycle</keyword>
<dbReference type="InterPro" id="IPR010998">
    <property type="entry name" value="Integrase_recombinase_N"/>
</dbReference>
<dbReference type="InterPro" id="IPR011010">
    <property type="entry name" value="DNA_brk_join_enz"/>
</dbReference>